<dbReference type="Gene3D" id="3.30.530.20">
    <property type="match status" value="1"/>
</dbReference>
<dbReference type="KEGG" id="bim:105681503"/>
<protein>
    <submittedName>
        <fullName evidence="2">StAR-related lipid transfer protein 7, mitochondrial-like</fullName>
    </submittedName>
</protein>
<dbReference type="Proteomes" id="UP000515180">
    <property type="component" value="Unplaced"/>
</dbReference>
<sequence>MVIRPYTELHQPGIEFGLTYFDDPGVNIPSAITAWVAMSGLPDFLIRMRQASKNYQNYKSANNVEGIERSQ</sequence>
<keyword evidence="1" id="KW-1185">Reference proteome</keyword>
<dbReference type="OrthoDB" id="1295045at2759"/>
<gene>
    <name evidence="2" type="primary">LOC105681503</name>
</gene>
<dbReference type="GeneID" id="105681503"/>
<organism evidence="1 2">
    <name type="scientific">Bombus impatiens</name>
    <name type="common">Bumblebee</name>
    <dbReference type="NCBI Taxonomy" id="132113"/>
    <lineage>
        <taxon>Eukaryota</taxon>
        <taxon>Metazoa</taxon>
        <taxon>Ecdysozoa</taxon>
        <taxon>Arthropoda</taxon>
        <taxon>Hexapoda</taxon>
        <taxon>Insecta</taxon>
        <taxon>Pterygota</taxon>
        <taxon>Neoptera</taxon>
        <taxon>Endopterygota</taxon>
        <taxon>Hymenoptera</taxon>
        <taxon>Apocrita</taxon>
        <taxon>Aculeata</taxon>
        <taxon>Apoidea</taxon>
        <taxon>Anthophila</taxon>
        <taxon>Apidae</taxon>
        <taxon>Bombus</taxon>
        <taxon>Pyrobombus</taxon>
    </lineage>
</organism>
<dbReference type="RefSeq" id="XP_012246971.1">
    <property type="nucleotide sequence ID" value="XM_012391548.3"/>
</dbReference>
<reference evidence="2" key="1">
    <citation type="submission" date="2025-08" db="UniProtKB">
        <authorList>
            <consortium name="RefSeq"/>
        </authorList>
    </citation>
    <scope>IDENTIFICATION</scope>
</reference>
<evidence type="ECO:0000313" key="2">
    <source>
        <dbReference type="RefSeq" id="XP_012246971.1"/>
    </source>
</evidence>
<name>A0A6P3V322_BOMIM</name>
<proteinExistence type="predicted"/>
<accession>A0A6P3V322</accession>
<dbReference type="AlphaFoldDB" id="A0A6P3V322"/>
<evidence type="ECO:0000313" key="1">
    <source>
        <dbReference type="Proteomes" id="UP000515180"/>
    </source>
</evidence>
<dbReference type="InterPro" id="IPR023393">
    <property type="entry name" value="START-like_dom_sf"/>
</dbReference>